<feature type="compositionally biased region" description="Basic and acidic residues" evidence="1">
    <location>
        <begin position="51"/>
        <end position="61"/>
    </location>
</feature>
<evidence type="ECO:0000313" key="2">
    <source>
        <dbReference type="EMBL" id="KAH9299742.1"/>
    </source>
</evidence>
<dbReference type="AlphaFoldDB" id="A0AA38FF93"/>
<organism evidence="2 3">
    <name type="scientific">Taxus chinensis</name>
    <name type="common">Chinese yew</name>
    <name type="synonym">Taxus wallichiana var. chinensis</name>
    <dbReference type="NCBI Taxonomy" id="29808"/>
    <lineage>
        <taxon>Eukaryota</taxon>
        <taxon>Viridiplantae</taxon>
        <taxon>Streptophyta</taxon>
        <taxon>Embryophyta</taxon>
        <taxon>Tracheophyta</taxon>
        <taxon>Spermatophyta</taxon>
        <taxon>Pinopsida</taxon>
        <taxon>Pinidae</taxon>
        <taxon>Conifers II</taxon>
        <taxon>Cupressales</taxon>
        <taxon>Taxaceae</taxon>
        <taxon>Taxus</taxon>
    </lineage>
</organism>
<evidence type="ECO:0000256" key="1">
    <source>
        <dbReference type="SAM" id="MobiDB-lite"/>
    </source>
</evidence>
<proteinExistence type="predicted"/>
<accession>A0AA38FF93</accession>
<protein>
    <submittedName>
        <fullName evidence="2">Uncharacterized protein</fullName>
    </submittedName>
</protein>
<feature type="non-terminal residue" evidence="2">
    <location>
        <position position="61"/>
    </location>
</feature>
<reference evidence="2 3" key="1">
    <citation type="journal article" date="2021" name="Nat. Plants">
        <title>The Taxus genome provides insights into paclitaxel biosynthesis.</title>
        <authorList>
            <person name="Xiong X."/>
            <person name="Gou J."/>
            <person name="Liao Q."/>
            <person name="Li Y."/>
            <person name="Zhou Q."/>
            <person name="Bi G."/>
            <person name="Li C."/>
            <person name="Du R."/>
            <person name="Wang X."/>
            <person name="Sun T."/>
            <person name="Guo L."/>
            <person name="Liang H."/>
            <person name="Lu P."/>
            <person name="Wu Y."/>
            <person name="Zhang Z."/>
            <person name="Ro D.K."/>
            <person name="Shang Y."/>
            <person name="Huang S."/>
            <person name="Yan J."/>
        </authorList>
    </citation>
    <scope>NUCLEOTIDE SEQUENCE [LARGE SCALE GENOMIC DNA]</scope>
    <source>
        <strain evidence="2">Ta-2019</strain>
    </source>
</reference>
<dbReference type="EMBL" id="JAHRHJ020000010">
    <property type="protein sequence ID" value="KAH9299742.1"/>
    <property type="molecule type" value="Genomic_DNA"/>
</dbReference>
<keyword evidence="3" id="KW-1185">Reference proteome</keyword>
<comment type="caution">
    <text evidence="2">The sequence shown here is derived from an EMBL/GenBank/DDBJ whole genome shotgun (WGS) entry which is preliminary data.</text>
</comment>
<gene>
    <name evidence="2" type="ORF">KI387_031424</name>
</gene>
<evidence type="ECO:0000313" key="3">
    <source>
        <dbReference type="Proteomes" id="UP000824469"/>
    </source>
</evidence>
<dbReference type="Proteomes" id="UP000824469">
    <property type="component" value="Unassembled WGS sequence"/>
</dbReference>
<feature type="region of interest" description="Disordered" evidence="1">
    <location>
        <begin position="1"/>
        <end position="61"/>
    </location>
</feature>
<sequence length="61" mass="6757">MKILEKASRTAALRKAEVSGPPPYARRWFAKLPPRQGGGPGTEGQNKHRKKEEAGRMQGKD</sequence>
<name>A0AA38FF93_TAXCH</name>